<evidence type="ECO:0000259" key="1">
    <source>
        <dbReference type="Pfam" id="PF12680"/>
    </source>
</evidence>
<dbReference type="InterPro" id="IPR037401">
    <property type="entry name" value="SnoaL-like"/>
</dbReference>
<accession>A0A0F4SNE7</accession>
<comment type="caution">
    <text evidence="2">The sequence shown here is derived from an EMBL/GenBank/DDBJ whole genome shotgun (WGS) entry which is preliminary data.</text>
</comment>
<organism evidence="2 3">
    <name type="scientific">Pseudomonas fluorescens</name>
    <dbReference type="NCBI Taxonomy" id="294"/>
    <lineage>
        <taxon>Bacteria</taxon>
        <taxon>Pseudomonadati</taxon>
        <taxon>Pseudomonadota</taxon>
        <taxon>Gammaproteobacteria</taxon>
        <taxon>Pseudomonadales</taxon>
        <taxon>Pseudomonadaceae</taxon>
        <taxon>Pseudomonas</taxon>
    </lineage>
</organism>
<proteinExistence type="predicted"/>
<protein>
    <submittedName>
        <fullName evidence="2">Polyketide cyclase</fullName>
    </submittedName>
</protein>
<dbReference type="Pfam" id="PF12680">
    <property type="entry name" value="SnoaL_2"/>
    <property type="match status" value="1"/>
</dbReference>
<dbReference type="PATRIC" id="fig|294.131.peg.5764"/>
<feature type="domain" description="SnoaL-like" evidence="1">
    <location>
        <begin position="11"/>
        <end position="104"/>
    </location>
</feature>
<dbReference type="AlphaFoldDB" id="A0A0F4SNE7"/>
<dbReference type="Proteomes" id="UP000033500">
    <property type="component" value="Unassembled WGS sequence"/>
</dbReference>
<gene>
    <name evidence="2" type="ORF">VC34_30020</name>
</gene>
<evidence type="ECO:0000313" key="2">
    <source>
        <dbReference type="EMBL" id="KJZ33295.1"/>
    </source>
</evidence>
<dbReference type="InterPro" id="IPR032710">
    <property type="entry name" value="NTF2-like_dom_sf"/>
</dbReference>
<name>A0A0F4SNE7_PSEFL</name>
<sequence length="108" mass="11935">MNIELPEPIASYLAAEKSHDAEMLDRCFATDAVVRDESRTYKGLEAIKTWKQASQAKYQYSVEPLSSSQEGQTVTLLTRLSGNFPGSPVELTYTFELAEGKIASLDIS</sequence>
<dbReference type="Gene3D" id="3.10.450.50">
    <property type="match status" value="1"/>
</dbReference>
<reference evidence="2 3" key="1">
    <citation type="submission" date="2015-03" db="EMBL/GenBank/DDBJ databases">
        <title>Comparative genomics of Pseudomonas insights into diversity of traits involved in vanlence and defense.</title>
        <authorList>
            <person name="Qin Y."/>
        </authorList>
    </citation>
    <scope>NUCLEOTIDE SEQUENCE [LARGE SCALE GENOMIC DNA]</scope>
    <source>
        <strain evidence="2 3">C3</strain>
    </source>
</reference>
<dbReference type="EMBL" id="LACD01000054">
    <property type="protein sequence ID" value="KJZ33295.1"/>
    <property type="molecule type" value="Genomic_DNA"/>
</dbReference>
<dbReference type="RefSeq" id="WP_046049849.1">
    <property type="nucleotide sequence ID" value="NZ_LACD01000054.1"/>
</dbReference>
<dbReference type="SUPFAM" id="SSF54427">
    <property type="entry name" value="NTF2-like"/>
    <property type="match status" value="1"/>
</dbReference>
<evidence type="ECO:0000313" key="3">
    <source>
        <dbReference type="Proteomes" id="UP000033500"/>
    </source>
</evidence>